<comment type="caution">
    <text evidence="1">The sequence shown here is derived from an EMBL/GenBank/DDBJ whole genome shotgun (WGS) entry which is preliminary data.</text>
</comment>
<gene>
    <name evidence="1" type="ORF">CK203_012724</name>
</gene>
<evidence type="ECO:0000313" key="2">
    <source>
        <dbReference type="Proteomes" id="UP000288805"/>
    </source>
</evidence>
<name>A0A438KMN5_VITVI</name>
<dbReference type="EMBL" id="QGNW01000003">
    <property type="protein sequence ID" value="RVX22466.1"/>
    <property type="molecule type" value="Genomic_DNA"/>
</dbReference>
<reference evidence="1 2" key="1">
    <citation type="journal article" date="2018" name="PLoS Genet.">
        <title>Population sequencing reveals clonal diversity and ancestral inbreeding in the grapevine cultivar Chardonnay.</title>
        <authorList>
            <person name="Roach M.J."/>
            <person name="Johnson D.L."/>
            <person name="Bohlmann J."/>
            <person name="van Vuuren H.J."/>
            <person name="Jones S.J."/>
            <person name="Pretorius I.S."/>
            <person name="Schmidt S.A."/>
            <person name="Borneman A.R."/>
        </authorList>
    </citation>
    <scope>NUCLEOTIDE SEQUENCE [LARGE SCALE GENOMIC DNA]</scope>
    <source>
        <strain evidence="2">cv. Chardonnay</strain>
        <tissue evidence="1">Leaf</tissue>
    </source>
</reference>
<sequence length="122" mass="13714">MLDHEIFILIKHVSQAQGICVFHSVHHGPVTAEYSISGTTYSPEGVVLDSAGIQQGRRRRRIISRVASVYGNPFKGSKEEEEEYQLSGLVCYQKRKVYGNNFKGSNSQAALLVEMKMAYGWF</sequence>
<protein>
    <submittedName>
        <fullName evidence="1">Uncharacterized protein</fullName>
    </submittedName>
</protein>
<organism evidence="1 2">
    <name type="scientific">Vitis vinifera</name>
    <name type="common">Grape</name>
    <dbReference type="NCBI Taxonomy" id="29760"/>
    <lineage>
        <taxon>Eukaryota</taxon>
        <taxon>Viridiplantae</taxon>
        <taxon>Streptophyta</taxon>
        <taxon>Embryophyta</taxon>
        <taxon>Tracheophyta</taxon>
        <taxon>Spermatophyta</taxon>
        <taxon>Magnoliopsida</taxon>
        <taxon>eudicotyledons</taxon>
        <taxon>Gunneridae</taxon>
        <taxon>Pentapetalae</taxon>
        <taxon>rosids</taxon>
        <taxon>Vitales</taxon>
        <taxon>Vitaceae</taxon>
        <taxon>Viteae</taxon>
        <taxon>Vitis</taxon>
    </lineage>
</organism>
<dbReference type="Proteomes" id="UP000288805">
    <property type="component" value="Unassembled WGS sequence"/>
</dbReference>
<accession>A0A438KMN5</accession>
<proteinExistence type="predicted"/>
<evidence type="ECO:0000313" key="1">
    <source>
        <dbReference type="EMBL" id="RVX22466.1"/>
    </source>
</evidence>
<dbReference type="AlphaFoldDB" id="A0A438KMN5"/>